<accession>A0ABU4GQ69</accession>
<dbReference type="InterPro" id="IPR024294">
    <property type="entry name" value="DUF3810"/>
</dbReference>
<dbReference type="Proteomes" id="UP001276854">
    <property type="component" value="Unassembled WGS sequence"/>
</dbReference>
<keyword evidence="1" id="KW-0472">Membrane</keyword>
<evidence type="ECO:0000313" key="3">
    <source>
        <dbReference type="Proteomes" id="UP001276854"/>
    </source>
</evidence>
<dbReference type="RefSeq" id="WP_318065966.1">
    <property type="nucleotide sequence ID" value="NZ_JAWONS010000280.1"/>
</dbReference>
<reference evidence="2 3" key="1">
    <citation type="submission" date="2023-10" db="EMBL/GenBank/DDBJ databases">
        <title>A novel Glycoside Hydrolase 43-Like Enzyme from Clostrdium boliviensis is an Endo-xylanase, and a Candidate for Xylooligosaccharides Production from Different Xylan Substrates.</title>
        <authorList>
            <person name="Alvarez M.T."/>
            <person name="Rocabado-Villegas L.R."/>
            <person name="Salas-Veizaga D.M."/>
            <person name="Linares-Pasten J.A."/>
            <person name="Gudmundsdottir E.E."/>
            <person name="Hreggvidsson G.O."/>
            <person name="Adlercreutz P."/>
            <person name="Nordberg Karlsson E."/>
        </authorList>
    </citation>
    <scope>NUCLEOTIDE SEQUENCE [LARGE SCALE GENOMIC DNA]</scope>
    <source>
        <strain evidence="2 3">E-1</strain>
    </source>
</reference>
<keyword evidence="3" id="KW-1185">Reference proteome</keyword>
<dbReference type="Pfam" id="PF12725">
    <property type="entry name" value="DUF3810"/>
    <property type="match status" value="1"/>
</dbReference>
<sequence length="351" mass="39971">MGKNGQNTERRYITGSAVLLILSLGAQTLARTVPGFGNLYAKFVYPLIVGSIGRFSGLFPFAVVEFSAYVLLFYCVLYGIRHIREGKRLLIRGLFLIACLFFLFTFHCGINYYRTPFSKTSGLEVKKSSSEELKSLCLQLTLIVNGLSEAGVNEHLDAGLVKSESVKAMQKLGETYQALSGYYPQPKPFLISQYFSIQQLCGQYMPFTVEATYNRFMPDYNIPHTVCHELSHLRGFMREDEANFIGYLACIGSDNEAFRYSGYLTGWVYATNALAKTDAIAYQEICHLLDQRAWEDLRHNNEFWRRYEGKAAEVANQMNNTYLKMNSQSDGVKSYGRMVDLMLAYDRTKER</sequence>
<keyword evidence="1" id="KW-0812">Transmembrane</keyword>
<keyword evidence="1" id="KW-1133">Transmembrane helix</keyword>
<proteinExistence type="predicted"/>
<protein>
    <submittedName>
        <fullName evidence="2">DUF3810 domain-containing protein</fullName>
    </submittedName>
</protein>
<feature type="transmembrane region" description="Helical" evidence="1">
    <location>
        <begin position="54"/>
        <end position="77"/>
    </location>
</feature>
<dbReference type="EMBL" id="JAWONS010000280">
    <property type="protein sequence ID" value="MDW2799781.1"/>
    <property type="molecule type" value="Genomic_DNA"/>
</dbReference>
<comment type="caution">
    <text evidence="2">The sequence shown here is derived from an EMBL/GenBank/DDBJ whole genome shotgun (WGS) entry which is preliminary data.</text>
</comment>
<name>A0ABU4GQ69_9CLOT</name>
<gene>
    <name evidence="2" type="ORF">RZO55_19585</name>
</gene>
<evidence type="ECO:0000256" key="1">
    <source>
        <dbReference type="SAM" id="Phobius"/>
    </source>
</evidence>
<organism evidence="2 3">
    <name type="scientific">Clostridium boliviensis</name>
    <dbReference type="NCBI Taxonomy" id="318465"/>
    <lineage>
        <taxon>Bacteria</taxon>
        <taxon>Bacillati</taxon>
        <taxon>Bacillota</taxon>
        <taxon>Clostridia</taxon>
        <taxon>Eubacteriales</taxon>
        <taxon>Clostridiaceae</taxon>
        <taxon>Clostridium</taxon>
    </lineage>
</organism>
<evidence type="ECO:0000313" key="2">
    <source>
        <dbReference type="EMBL" id="MDW2799781.1"/>
    </source>
</evidence>
<feature type="transmembrane region" description="Helical" evidence="1">
    <location>
        <begin position="89"/>
        <end position="113"/>
    </location>
</feature>